<dbReference type="SUPFAM" id="SSF55874">
    <property type="entry name" value="ATPase domain of HSP90 chaperone/DNA topoisomerase II/histidine kinase"/>
    <property type="match status" value="1"/>
</dbReference>
<dbReference type="GO" id="GO:0000155">
    <property type="term" value="F:phosphorelay sensor kinase activity"/>
    <property type="evidence" value="ECO:0007669"/>
    <property type="project" value="InterPro"/>
</dbReference>
<dbReference type="STRING" id="1678840.ATC1_12108"/>
<evidence type="ECO:0000256" key="10">
    <source>
        <dbReference type="ARBA" id="ARBA00022840"/>
    </source>
</evidence>
<dbReference type="SUPFAM" id="SSF47384">
    <property type="entry name" value="Homodimeric domain of signal transducing histidine kinase"/>
    <property type="match status" value="1"/>
</dbReference>
<dbReference type="SMART" id="SM00387">
    <property type="entry name" value="HATPase_c"/>
    <property type="match status" value="1"/>
</dbReference>
<dbReference type="Proteomes" id="UP000053370">
    <property type="component" value="Unassembled WGS sequence"/>
</dbReference>
<dbReference type="InterPro" id="IPR050398">
    <property type="entry name" value="HssS/ArlS-like"/>
</dbReference>
<dbReference type="AlphaFoldDB" id="A0A0K8PA89"/>
<keyword evidence="4" id="KW-1003">Cell membrane</keyword>
<accession>A0A0K8PA89</accession>
<keyword evidence="10" id="KW-0067">ATP-binding</keyword>
<dbReference type="EMBL" id="DF968180">
    <property type="protein sequence ID" value="GAP39577.1"/>
    <property type="molecule type" value="Genomic_DNA"/>
</dbReference>
<evidence type="ECO:0000259" key="16">
    <source>
        <dbReference type="PROSITE" id="PS50885"/>
    </source>
</evidence>
<name>A0A0K8PA89_9CHLR</name>
<dbReference type="GO" id="GO:0005886">
    <property type="term" value="C:plasma membrane"/>
    <property type="evidence" value="ECO:0007669"/>
    <property type="project" value="UniProtKB-SubCell"/>
</dbReference>
<evidence type="ECO:0000256" key="2">
    <source>
        <dbReference type="ARBA" id="ARBA00004651"/>
    </source>
</evidence>
<protein>
    <recommendedName>
        <fullName evidence="3">histidine kinase</fullName>
        <ecNumber evidence="3">2.7.13.3</ecNumber>
    </recommendedName>
</protein>
<reference evidence="17" key="1">
    <citation type="journal article" date="2015" name="Genome Announc.">
        <title>Draft Genome Sequence of Anaerolineae Strain TC1, a Novel Isolate from a Methanogenic Wastewater Treatment System.</title>
        <authorList>
            <person name="Matsuura N."/>
            <person name="Tourlousse D.M."/>
            <person name="Sun L."/>
            <person name="Toyonaga M."/>
            <person name="Kuroda K."/>
            <person name="Ohashi A."/>
            <person name="Cruz R."/>
            <person name="Yamaguchi T."/>
            <person name="Sekiguchi Y."/>
        </authorList>
    </citation>
    <scope>NUCLEOTIDE SEQUENCE [LARGE SCALE GENOMIC DNA]</scope>
    <source>
        <strain evidence="17">TC1</strain>
    </source>
</reference>
<dbReference type="PANTHER" id="PTHR45528:SF1">
    <property type="entry name" value="SENSOR HISTIDINE KINASE CPXA"/>
    <property type="match status" value="1"/>
</dbReference>
<dbReference type="InterPro" id="IPR036097">
    <property type="entry name" value="HisK_dim/P_sf"/>
</dbReference>
<dbReference type="InterPro" id="IPR003660">
    <property type="entry name" value="HAMP_dom"/>
</dbReference>
<sequence length="475" mass="53199">MKNLKLQFILSHILPVIITIPLIGVALSYAMETSFILKDMKKTIEYQAQLIKGYAEGNPDIWKDHESANNLIQEIRPQLVSGIVLFDQTWQWIASSDNKPITLDLNSDFSLLVSQLQQKSFEPFMKVNPYQPFKKSGDIIEMMVPVSNDKDELLGVIRLNLPINYFENQLKQTSTRIVIILICGILLGIIIGLFNAIRLEEQLNRTTNAIYDLSGGSKNKPLPETGPAEIRKLSAAFNKLSQKLETSEQTRTKLISYLTHELGRPLGALASAVDSLNLGAIQDENLTKDLTSGMKMEIKRLELLVGDLSILRSESDPLNQYFMKPVPLAEWLMNFSTYWTKYAQNNQVNLIHEIPDQLPTVLIDENRFHQAVGNILSNAIKYSSKGGDVILSASAKPEEIQISVQDFGPGISQDDLPHIFEPFYRGSEKKRFIQGMGLGLNIAQEIVEAHHGTISVESIKGKGSTFTIHLPLQSV</sequence>
<keyword evidence="8" id="KW-0547">Nucleotide-binding</keyword>
<dbReference type="CDD" id="cd00075">
    <property type="entry name" value="HATPase"/>
    <property type="match status" value="1"/>
</dbReference>
<evidence type="ECO:0000256" key="1">
    <source>
        <dbReference type="ARBA" id="ARBA00000085"/>
    </source>
</evidence>
<dbReference type="PRINTS" id="PR00344">
    <property type="entry name" value="BCTRLSENSOR"/>
</dbReference>
<evidence type="ECO:0000256" key="7">
    <source>
        <dbReference type="ARBA" id="ARBA00022692"/>
    </source>
</evidence>
<feature type="domain" description="Histidine kinase" evidence="15">
    <location>
        <begin position="257"/>
        <end position="474"/>
    </location>
</feature>
<evidence type="ECO:0000259" key="15">
    <source>
        <dbReference type="PROSITE" id="PS50109"/>
    </source>
</evidence>
<comment type="subcellular location">
    <subcellularLocation>
        <location evidence="2">Cell membrane</location>
        <topology evidence="2">Multi-pass membrane protein</topology>
    </subcellularLocation>
</comment>
<dbReference type="InterPro" id="IPR036890">
    <property type="entry name" value="HATPase_C_sf"/>
</dbReference>
<keyword evidence="6" id="KW-0808">Transferase</keyword>
<dbReference type="SMART" id="SM00304">
    <property type="entry name" value="HAMP"/>
    <property type="match status" value="1"/>
</dbReference>
<keyword evidence="13 14" id="KW-0472">Membrane</keyword>
<dbReference type="InterPro" id="IPR003661">
    <property type="entry name" value="HisK_dim/P_dom"/>
</dbReference>
<evidence type="ECO:0000256" key="6">
    <source>
        <dbReference type="ARBA" id="ARBA00022679"/>
    </source>
</evidence>
<gene>
    <name evidence="17" type="ORF">ATC1_12108</name>
</gene>
<dbReference type="OrthoDB" id="9800372at2"/>
<dbReference type="Pfam" id="PF02518">
    <property type="entry name" value="HATPase_c"/>
    <property type="match status" value="1"/>
</dbReference>
<feature type="domain" description="HAMP" evidence="16">
    <location>
        <begin position="197"/>
        <end position="249"/>
    </location>
</feature>
<organism evidence="17">
    <name type="scientific">Flexilinea flocculi</name>
    <dbReference type="NCBI Taxonomy" id="1678840"/>
    <lineage>
        <taxon>Bacteria</taxon>
        <taxon>Bacillati</taxon>
        <taxon>Chloroflexota</taxon>
        <taxon>Anaerolineae</taxon>
        <taxon>Anaerolineales</taxon>
        <taxon>Anaerolineaceae</taxon>
        <taxon>Flexilinea</taxon>
    </lineage>
</organism>
<evidence type="ECO:0000256" key="13">
    <source>
        <dbReference type="ARBA" id="ARBA00023136"/>
    </source>
</evidence>
<evidence type="ECO:0000256" key="3">
    <source>
        <dbReference type="ARBA" id="ARBA00012438"/>
    </source>
</evidence>
<evidence type="ECO:0000256" key="12">
    <source>
        <dbReference type="ARBA" id="ARBA00023012"/>
    </source>
</evidence>
<dbReference type="FunFam" id="3.30.565.10:FF:000023">
    <property type="entry name" value="PAS domain-containing sensor histidine kinase"/>
    <property type="match status" value="1"/>
</dbReference>
<keyword evidence="9 17" id="KW-0418">Kinase</keyword>
<evidence type="ECO:0000256" key="4">
    <source>
        <dbReference type="ARBA" id="ARBA00022475"/>
    </source>
</evidence>
<proteinExistence type="predicted"/>
<keyword evidence="11 14" id="KW-1133">Transmembrane helix</keyword>
<dbReference type="Gene3D" id="1.10.287.130">
    <property type="match status" value="1"/>
</dbReference>
<feature type="transmembrane region" description="Helical" evidence="14">
    <location>
        <begin position="6"/>
        <end position="31"/>
    </location>
</feature>
<dbReference type="CDD" id="cd06225">
    <property type="entry name" value="HAMP"/>
    <property type="match status" value="1"/>
</dbReference>
<comment type="catalytic activity">
    <reaction evidence="1">
        <text>ATP + protein L-histidine = ADP + protein N-phospho-L-histidine.</text>
        <dbReference type="EC" id="2.7.13.3"/>
    </reaction>
</comment>
<dbReference type="CDD" id="cd00082">
    <property type="entry name" value="HisKA"/>
    <property type="match status" value="1"/>
</dbReference>
<keyword evidence="7 14" id="KW-0812">Transmembrane</keyword>
<dbReference type="PANTHER" id="PTHR45528">
    <property type="entry name" value="SENSOR HISTIDINE KINASE CPXA"/>
    <property type="match status" value="1"/>
</dbReference>
<evidence type="ECO:0000313" key="17">
    <source>
        <dbReference type="EMBL" id="GAP39577.1"/>
    </source>
</evidence>
<evidence type="ECO:0000256" key="11">
    <source>
        <dbReference type="ARBA" id="ARBA00022989"/>
    </source>
</evidence>
<feature type="transmembrane region" description="Helical" evidence="14">
    <location>
        <begin position="177"/>
        <end position="197"/>
    </location>
</feature>
<dbReference type="Pfam" id="PF00672">
    <property type="entry name" value="HAMP"/>
    <property type="match status" value="1"/>
</dbReference>
<dbReference type="Gene3D" id="3.30.565.10">
    <property type="entry name" value="Histidine kinase-like ATPase, C-terminal domain"/>
    <property type="match status" value="1"/>
</dbReference>
<keyword evidence="5" id="KW-0597">Phosphoprotein</keyword>
<dbReference type="PROSITE" id="PS50885">
    <property type="entry name" value="HAMP"/>
    <property type="match status" value="1"/>
</dbReference>
<dbReference type="PROSITE" id="PS50109">
    <property type="entry name" value="HIS_KIN"/>
    <property type="match status" value="1"/>
</dbReference>
<evidence type="ECO:0000256" key="5">
    <source>
        <dbReference type="ARBA" id="ARBA00022553"/>
    </source>
</evidence>
<evidence type="ECO:0000256" key="9">
    <source>
        <dbReference type="ARBA" id="ARBA00022777"/>
    </source>
</evidence>
<evidence type="ECO:0000256" key="8">
    <source>
        <dbReference type="ARBA" id="ARBA00022741"/>
    </source>
</evidence>
<evidence type="ECO:0000256" key="14">
    <source>
        <dbReference type="SAM" id="Phobius"/>
    </source>
</evidence>
<dbReference type="RefSeq" id="WP_062278133.1">
    <property type="nucleotide sequence ID" value="NZ_DF968180.1"/>
</dbReference>
<dbReference type="InterPro" id="IPR005467">
    <property type="entry name" value="His_kinase_dom"/>
</dbReference>
<keyword evidence="18" id="KW-1185">Reference proteome</keyword>
<evidence type="ECO:0000313" key="18">
    <source>
        <dbReference type="Proteomes" id="UP000053370"/>
    </source>
</evidence>
<dbReference type="InterPro" id="IPR004358">
    <property type="entry name" value="Sig_transdc_His_kin-like_C"/>
</dbReference>
<keyword evidence="12" id="KW-0902">Two-component regulatory system</keyword>
<dbReference type="EC" id="2.7.13.3" evidence="3"/>
<dbReference type="InterPro" id="IPR003594">
    <property type="entry name" value="HATPase_dom"/>
</dbReference>
<dbReference type="GO" id="GO:0005524">
    <property type="term" value="F:ATP binding"/>
    <property type="evidence" value="ECO:0007669"/>
    <property type="project" value="UniProtKB-KW"/>
</dbReference>